<evidence type="ECO:0000313" key="1">
    <source>
        <dbReference type="EMBL" id="KWX81129.1"/>
    </source>
</evidence>
<proteinExistence type="predicted"/>
<keyword evidence="2" id="KW-1185">Reference proteome</keyword>
<evidence type="ECO:0000313" key="2">
    <source>
        <dbReference type="Proteomes" id="UP000070475"/>
    </source>
</evidence>
<sequence length="159" mass="18381">MIKLKISDANDNSDFIRILFEIIHEVRQDIYWGVGDLEIIPRFSGDYPGSGHHKHTEIAYNFGEKVEREKIAFVTTSQLIKVINDAQSIRRAVFVCFSNNITYDFSLRPRVETKEINKLQHELALLEIKVLDGDLLFVLSDDNKITVVLKNKLQEFITT</sequence>
<organism evidence="1 2">
    <name type="scientific">Paenibacillus riograndensis</name>
    <dbReference type="NCBI Taxonomy" id="483937"/>
    <lineage>
        <taxon>Bacteria</taxon>
        <taxon>Bacillati</taxon>
        <taxon>Bacillota</taxon>
        <taxon>Bacilli</taxon>
        <taxon>Bacillales</taxon>
        <taxon>Paenibacillaceae</taxon>
        <taxon>Paenibacillus</taxon>
        <taxon>Paenibacillus sonchi group</taxon>
    </lineage>
</organism>
<reference evidence="1 2" key="1">
    <citation type="submission" date="2015-08" db="EMBL/GenBank/DDBJ databases">
        <title>Genomes of Paenibacillus riograndensis.</title>
        <authorList>
            <person name="Sant'Anna F.H."/>
            <person name="Souza R."/>
            <person name="Ambrosini A."/>
            <person name="Bach E."/>
            <person name="Fernandes G."/>
            <person name="Balsanelli E."/>
            <person name="Baura V.A."/>
            <person name="Pedrosa F.O."/>
            <person name="Souza E.M."/>
            <person name="Passaglia L."/>
        </authorList>
    </citation>
    <scope>NUCLEOTIDE SEQUENCE [LARGE SCALE GENOMIC DNA]</scope>
    <source>
        <strain evidence="1 2">CAS34</strain>
    </source>
</reference>
<comment type="caution">
    <text evidence="1">The sequence shown here is derived from an EMBL/GenBank/DDBJ whole genome shotgun (WGS) entry which is preliminary data.</text>
</comment>
<dbReference type="AlphaFoldDB" id="A0A132UBU2"/>
<dbReference type="PATRIC" id="fig|483937.3.peg.6424"/>
<accession>A0A132UBU2</accession>
<gene>
    <name evidence="1" type="ORF">AMQ84_00975</name>
</gene>
<dbReference type="OrthoDB" id="2621086at2"/>
<dbReference type="RefSeq" id="WP_060818978.1">
    <property type="nucleotide sequence ID" value="NZ_LIRB01000076.1"/>
</dbReference>
<name>A0A132UBU2_9BACL</name>
<dbReference type="Proteomes" id="UP000070475">
    <property type="component" value="Unassembled WGS sequence"/>
</dbReference>
<dbReference type="EMBL" id="LIRB01000076">
    <property type="protein sequence ID" value="KWX81129.1"/>
    <property type="molecule type" value="Genomic_DNA"/>
</dbReference>
<protein>
    <submittedName>
        <fullName evidence="1">Uncharacterized protein</fullName>
    </submittedName>
</protein>